<feature type="chain" id="PRO_5011699896" evidence="2">
    <location>
        <begin position="21"/>
        <end position="431"/>
    </location>
</feature>
<evidence type="ECO:0000313" key="5">
    <source>
        <dbReference type="Proteomes" id="UP000199673"/>
    </source>
</evidence>
<dbReference type="Proteomes" id="UP000199673">
    <property type="component" value="Unassembled WGS sequence"/>
</dbReference>
<keyword evidence="5" id="KW-1185">Reference proteome</keyword>
<dbReference type="InterPro" id="IPR050789">
    <property type="entry name" value="Diverse_Enzym_Activities"/>
</dbReference>
<sequence>MKKIAFSFFLISAVIQLGFAQQKLIQASPAALGFDEEFINHKVDSIMEMGIDSMAFSGAQVLVAKNDTVIFHKAYGFHTYDKMQAVALNDLYDLASVTKIAGPLPALMKLVDKGKIDLDEPFSTYWKPWRNRKDKKDLTLREILAHQAGLVPYIVFLEKVVKKNGKVKKRFVHPLPDKRFQGQVYDGIYINNRFERKMNRIINRSDVSEEKKYLYSGLTFLIFPSLIEQLTGTDYQSYLEMNFYQPIGSNTMGYLPKGKNYANNIVPTEVDSLFRKALVSGWVHDENAALKGGVSGNAGLFATADDLAKLMLFYQNYGKVGGQQLISSETVREFTEVQFRENDNRRGLGFDKPLLNNSELSLADSYPSPLVSPESFGHSGFTGTFVWADPENKLTYVFLSNRVYPSRAQQKLYSLGIREALQHVFYQAEGK</sequence>
<dbReference type="RefSeq" id="WP_091691606.1">
    <property type="nucleotide sequence ID" value="NZ_FPBF01000001.1"/>
</dbReference>
<feature type="signal peptide" evidence="2">
    <location>
        <begin position="1"/>
        <end position="20"/>
    </location>
</feature>
<feature type="domain" description="Beta-lactamase-related" evidence="3">
    <location>
        <begin position="52"/>
        <end position="408"/>
    </location>
</feature>
<keyword evidence="2" id="KW-0732">Signal</keyword>
<dbReference type="PANTHER" id="PTHR43283:SF11">
    <property type="entry name" value="BETA-LACTAMASE-RELATED DOMAIN-CONTAINING PROTEIN"/>
    <property type="match status" value="1"/>
</dbReference>
<dbReference type="Pfam" id="PF00144">
    <property type="entry name" value="Beta-lactamase"/>
    <property type="match status" value="1"/>
</dbReference>
<gene>
    <name evidence="4" type="ORF">SAMN04489724_1058</name>
</gene>
<dbReference type="OrthoDB" id="9805821at2"/>
<reference evidence="5" key="1">
    <citation type="submission" date="2016-10" db="EMBL/GenBank/DDBJ databases">
        <authorList>
            <person name="Varghese N."/>
            <person name="Submissions S."/>
        </authorList>
    </citation>
    <scope>NUCLEOTIDE SEQUENCE [LARGE SCALE GENOMIC DNA]</scope>
    <source>
        <strain evidence="5">DSM 23445</strain>
    </source>
</reference>
<dbReference type="GO" id="GO:0016787">
    <property type="term" value="F:hydrolase activity"/>
    <property type="evidence" value="ECO:0007669"/>
    <property type="project" value="UniProtKB-KW"/>
</dbReference>
<evidence type="ECO:0000256" key="2">
    <source>
        <dbReference type="SAM" id="SignalP"/>
    </source>
</evidence>
<protein>
    <submittedName>
        <fullName evidence="4">CubicO group peptidase, beta-lactamase class C family</fullName>
    </submittedName>
</protein>
<evidence type="ECO:0000256" key="1">
    <source>
        <dbReference type="ARBA" id="ARBA00022801"/>
    </source>
</evidence>
<dbReference type="SUPFAM" id="SSF56601">
    <property type="entry name" value="beta-lactamase/transpeptidase-like"/>
    <property type="match status" value="1"/>
</dbReference>
<dbReference type="InterPro" id="IPR012338">
    <property type="entry name" value="Beta-lactam/transpept-like"/>
</dbReference>
<evidence type="ECO:0000313" key="4">
    <source>
        <dbReference type="EMBL" id="SFT50787.1"/>
    </source>
</evidence>
<dbReference type="STRING" id="305507.SAMN04489724_1058"/>
<dbReference type="PANTHER" id="PTHR43283">
    <property type="entry name" value="BETA-LACTAMASE-RELATED"/>
    <property type="match status" value="1"/>
</dbReference>
<proteinExistence type="predicted"/>
<dbReference type="Gene3D" id="3.40.710.10">
    <property type="entry name" value="DD-peptidase/beta-lactamase superfamily"/>
    <property type="match status" value="1"/>
</dbReference>
<accession>A0A1I6YKA3</accession>
<organism evidence="4 5">
    <name type="scientific">Algoriphagus locisalis</name>
    <dbReference type="NCBI Taxonomy" id="305507"/>
    <lineage>
        <taxon>Bacteria</taxon>
        <taxon>Pseudomonadati</taxon>
        <taxon>Bacteroidota</taxon>
        <taxon>Cytophagia</taxon>
        <taxon>Cytophagales</taxon>
        <taxon>Cyclobacteriaceae</taxon>
        <taxon>Algoriphagus</taxon>
    </lineage>
</organism>
<evidence type="ECO:0000259" key="3">
    <source>
        <dbReference type="Pfam" id="PF00144"/>
    </source>
</evidence>
<dbReference type="EMBL" id="FPBF01000001">
    <property type="protein sequence ID" value="SFT50787.1"/>
    <property type="molecule type" value="Genomic_DNA"/>
</dbReference>
<keyword evidence="1" id="KW-0378">Hydrolase</keyword>
<dbReference type="AlphaFoldDB" id="A0A1I6YKA3"/>
<name>A0A1I6YKA3_9BACT</name>
<dbReference type="InterPro" id="IPR001466">
    <property type="entry name" value="Beta-lactam-related"/>
</dbReference>